<dbReference type="OMA" id="NICFARI"/>
<evidence type="ECO:0000313" key="2">
    <source>
        <dbReference type="Proteomes" id="UP000001396"/>
    </source>
</evidence>
<reference evidence="1 2" key="1">
    <citation type="journal article" date="2011" name="Genome Res.">
        <title>Phylogeny-wide analysis of social amoeba genomes highlights ancient origins for complex intercellular communication.</title>
        <authorList>
            <person name="Heidel A.J."/>
            <person name="Lawal H.M."/>
            <person name="Felder M."/>
            <person name="Schilde C."/>
            <person name="Helps N.R."/>
            <person name="Tunggal B."/>
            <person name="Rivero F."/>
            <person name="John U."/>
            <person name="Schleicher M."/>
            <person name="Eichinger L."/>
            <person name="Platzer M."/>
            <person name="Noegel A.A."/>
            <person name="Schaap P."/>
            <person name="Gloeckner G."/>
        </authorList>
    </citation>
    <scope>NUCLEOTIDE SEQUENCE [LARGE SCALE GENOMIC DNA]</scope>
    <source>
        <strain evidence="2">ATCC 26659 / Pp 5 / PN500</strain>
    </source>
</reference>
<dbReference type="InterPro" id="IPR051251">
    <property type="entry name" value="STK_FNIP-Repeat"/>
</dbReference>
<dbReference type="Proteomes" id="UP000001396">
    <property type="component" value="Unassembled WGS sequence"/>
</dbReference>
<dbReference type="InParanoid" id="D3BDH5"/>
<dbReference type="RefSeq" id="XP_020432739.1">
    <property type="nucleotide sequence ID" value="XM_020577412.1"/>
</dbReference>
<dbReference type="Gene3D" id="3.80.10.10">
    <property type="entry name" value="Ribonuclease Inhibitor"/>
    <property type="match status" value="1"/>
</dbReference>
<proteinExistence type="predicted"/>
<gene>
    <name evidence="1" type="ORF">PPL_06558</name>
</gene>
<protein>
    <submittedName>
        <fullName evidence="1">Uncharacterized protein</fullName>
    </submittedName>
</protein>
<dbReference type="PANTHER" id="PTHR32134">
    <property type="entry name" value="FNIP REPEAT-CONTAINING PROTEIN"/>
    <property type="match status" value="1"/>
</dbReference>
<dbReference type="PANTHER" id="PTHR32134:SF92">
    <property type="entry name" value="FNIP REPEAT-CONTAINING PROTEIN"/>
    <property type="match status" value="1"/>
</dbReference>
<dbReference type="Pfam" id="PF05725">
    <property type="entry name" value="FNIP"/>
    <property type="match status" value="2"/>
</dbReference>
<dbReference type="FunCoup" id="D3BDH5">
    <property type="interactions" value="171"/>
</dbReference>
<keyword evidence="2" id="KW-1185">Reference proteome</keyword>
<dbReference type="AlphaFoldDB" id="D3BDH5"/>
<comment type="caution">
    <text evidence="1">The sequence shown here is derived from an EMBL/GenBank/DDBJ whole genome shotgun (WGS) entry which is preliminary data.</text>
</comment>
<accession>D3BDH5</accession>
<dbReference type="GeneID" id="31362040"/>
<sequence>MILNSNVVKLKGISSLPSALPVNLTSITFGAEFDDALLAGYLPPNLKKLKFSWDCIFNQPIRSGVLPNTLEKLSFSEYFNQALEPNVLPSSLTYLELGYDYSHTLQVGSLPPNLRVLIHHGFSEISNGVLPKSLCTLKGAALSWIPFIKPLPNLTALSFFHVTTNITLDLSNLPASLTSLDINATCRLTSTVSPSIKHLNLTGLSYDIDEIFKDRSQYHFEELSVDAFKQESLDNLKIKELILRFPVNVRQGTLRDIPCGVETLNFGTNQQIKIRTKQNEFPSSLRKIIFQNCSTISSLDFQIPNTIEEVVIQEILYVDNGYPFTSELIPNSVKSMTVPSSMIEYAFLFDRLPSVTNICFARIKNRVDLQVRKIYGYHYLIFGQYNDKFIAAIVSSLLSEFIDNMIEDEQ</sequence>
<name>D3BDH5_HETP5</name>
<dbReference type="EMBL" id="ADBJ01000029">
    <property type="protein sequence ID" value="EFA80619.1"/>
    <property type="molecule type" value="Genomic_DNA"/>
</dbReference>
<evidence type="ECO:0000313" key="1">
    <source>
        <dbReference type="EMBL" id="EFA80619.1"/>
    </source>
</evidence>
<dbReference type="InterPro" id="IPR032675">
    <property type="entry name" value="LRR_dom_sf"/>
</dbReference>
<dbReference type="InterPro" id="IPR008615">
    <property type="entry name" value="FNIP"/>
</dbReference>
<dbReference type="SUPFAM" id="SSF52058">
    <property type="entry name" value="L domain-like"/>
    <property type="match status" value="1"/>
</dbReference>
<organism evidence="1 2">
    <name type="scientific">Heterostelium pallidum (strain ATCC 26659 / Pp 5 / PN500)</name>
    <name type="common">Cellular slime mold</name>
    <name type="synonym">Polysphondylium pallidum</name>
    <dbReference type="NCBI Taxonomy" id="670386"/>
    <lineage>
        <taxon>Eukaryota</taxon>
        <taxon>Amoebozoa</taxon>
        <taxon>Evosea</taxon>
        <taxon>Eumycetozoa</taxon>
        <taxon>Dictyostelia</taxon>
        <taxon>Acytosteliales</taxon>
        <taxon>Acytosteliaceae</taxon>
        <taxon>Heterostelium</taxon>
    </lineage>
</organism>